<evidence type="ECO:0000313" key="2">
    <source>
        <dbReference type="EMBL" id="KAJ1194024.1"/>
    </source>
</evidence>
<name>A0AAV7V092_PLEWA</name>
<organism evidence="2 3">
    <name type="scientific">Pleurodeles waltl</name>
    <name type="common">Iberian ribbed newt</name>
    <dbReference type="NCBI Taxonomy" id="8319"/>
    <lineage>
        <taxon>Eukaryota</taxon>
        <taxon>Metazoa</taxon>
        <taxon>Chordata</taxon>
        <taxon>Craniata</taxon>
        <taxon>Vertebrata</taxon>
        <taxon>Euteleostomi</taxon>
        <taxon>Amphibia</taxon>
        <taxon>Batrachia</taxon>
        <taxon>Caudata</taxon>
        <taxon>Salamandroidea</taxon>
        <taxon>Salamandridae</taxon>
        <taxon>Pleurodelinae</taxon>
        <taxon>Pleurodeles</taxon>
    </lineage>
</organism>
<feature type="compositionally biased region" description="Basic and acidic residues" evidence="1">
    <location>
        <begin position="14"/>
        <end position="54"/>
    </location>
</feature>
<feature type="compositionally biased region" description="Gly residues" evidence="1">
    <location>
        <begin position="1"/>
        <end position="11"/>
    </location>
</feature>
<proteinExistence type="predicted"/>
<dbReference type="AlphaFoldDB" id="A0AAV7V092"/>
<reference evidence="2" key="1">
    <citation type="journal article" date="2022" name="bioRxiv">
        <title>Sequencing and chromosome-scale assembly of the giantPleurodeles waltlgenome.</title>
        <authorList>
            <person name="Brown T."/>
            <person name="Elewa A."/>
            <person name="Iarovenko S."/>
            <person name="Subramanian E."/>
            <person name="Araus A.J."/>
            <person name="Petzold A."/>
            <person name="Susuki M."/>
            <person name="Suzuki K.-i.T."/>
            <person name="Hayashi T."/>
            <person name="Toyoda A."/>
            <person name="Oliveira C."/>
            <person name="Osipova E."/>
            <person name="Leigh N.D."/>
            <person name="Simon A."/>
            <person name="Yun M.H."/>
        </authorList>
    </citation>
    <scope>NUCLEOTIDE SEQUENCE</scope>
    <source>
        <strain evidence="2">20211129_DDA</strain>
        <tissue evidence="2">Liver</tissue>
    </source>
</reference>
<sequence>MRRVGGDGGPTPGENEKHSPLTHRGESRARTGGLRQEHKPRPRVTDRPTTERRPSRSPAIRGAPPPALAAATTTGGGVERPTPRPPAPASGDRSPLGLGGAGDGAQICDPEQRGDPALETCLLPPWTPRATGVAGLLRQPRQHPPPLT</sequence>
<dbReference type="Proteomes" id="UP001066276">
    <property type="component" value="Chromosome 2_2"/>
</dbReference>
<comment type="caution">
    <text evidence="2">The sequence shown here is derived from an EMBL/GenBank/DDBJ whole genome shotgun (WGS) entry which is preliminary data.</text>
</comment>
<evidence type="ECO:0000313" key="3">
    <source>
        <dbReference type="Proteomes" id="UP001066276"/>
    </source>
</evidence>
<evidence type="ECO:0000256" key="1">
    <source>
        <dbReference type="SAM" id="MobiDB-lite"/>
    </source>
</evidence>
<protein>
    <submittedName>
        <fullName evidence="2">Uncharacterized protein</fullName>
    </submittedName>
</protein>
<dbReference type="EMBL" id="JANPWB010000004">
    <property type="protein sequence ID" value="KAJ1194024.1"/>
    <property type="molecule type" value="Genomic_DNA"/>
</dbReference>
<keyword evidence="3" id="KW-1185">Reference proteome</keyword>
<gene>
    <name evidence="2" type="ORF">NDU88_003319</name>
</gene>
<feature type="region of interest" description="Disordered" evidence="1">
    <location>
        <begin position="1"/>
        <end position="148"/>
    </location>
</feature>
<accession>A0AAV7V092</accession>